<evidence type="ECO:0000256" key="13">
    <source>
        <dbReference type="PIRSR" id="PIRSR602401-1"/>
    </source>
</evidence>
<dbReference type="FunFam" id="1.10.630.10:FF:000042">
    <property type="entry name" value="Cytochrome P450"/>
    <property type="match status" value="1"/>
</dbReference>
<evidence type="ECO:0000256" key="6">
    <source>
        <dbReference type="ARBA" id="ARBA00022723"/>
    </source>
</evidence>
<comment type="subcellular location">
    <subcellularLocation>
        <location evidence="3">Endoplasmic reticulum membrane</location>
        <topology evidence="3">Peripheral membrane protein</topology>
    </subcellularLocation>
    <subcellularLocation>
        <location evidence="2">Microsome membrane</location>
        <topology evidence="2">Peripheral membrane protein</topology>
    </subcellularLocation>
</comment>
<keyword evidence="16" id="KW-1185">Reference proteome</keyword>
<dbReference type="EMBL" id="JALNTZ010000007">
    <property type="protein sequence ID" value="KAJ3645305.1"/>
    <property type="molecule type" value="Genomic_DNA"/>
</dbReference>
<dbReference type="Gene3D" id="1.10.630.10">
    <property type="entry name" value="Cytochrome P450"/>
    <property type="match status" value="1"/>
</dbReference>
<feature type="binding site" description="axial binding residue" evidence="13">
    <location>
        <position position="456"/>
    </location>
    <ligand>
        <name>heme</name>
        <dbReference type="ChEBI" id="CHEBI:30413"/>
    </ligand>
    <ligandPart>
        <name>Fe</name>
        <dbReference type="ChEBI" id="CHEBI:18248"/>
    </ligandPart>
</feature>
<evidence type="ECO:0000256" key="5">
    <source>
        <dbReference type="ARBA" id="ARBA00022617"/>
    </source>
</evidence>
<dbReference type="PANTHER" id="PTHR24292:SF54">
    <property type="entry name" value="CYP9F3-RELATED"/>
    <property type="match status" value="1"/>
</dbReference>
<dbReference type="InterPro" id="IPR050476">
    <property type="entry name" value="Insect_CytP450_Detox"/>
</dbReference>
<dbReference type="Proteomes" id="UP001168821">
    <property type="component" value="Unassembled WGS sequence"/>
</dbReference>
<keyword evidence="12" id="KW-0472">Membrane</keyword>
<dbReference type="SUPFAM" id="SSF48264">
    <property type="entry name" value="Cytochrome P450"/>
    <property type="match status" value="1"/>
</dbReference>
<evidence type="ECO:0000313" key="15">
    <source>
        <dbReference type="EMBL" id="KAJ3645305.1"/>
    </source>
</evidence>
<evidence type="ECO:0000256" key="3">
    <source>
        <dbReference type="ARBA" id="ARBA00004406"/>
    </source>
</evidence>
<organism evidence="15 16">
    <name type="scientific">Zophobas morio</name>
    <dbReference type="NCBI Taxonomy" id="2755281"/>
    <lineage>
        <taxon>Eukaryota</taxon>
        <taxon>Metazoa</taxon>
        <taxon>Ecdysozoa</taxon>
        <taxon>Arthropoda</taxon>
        <taxon>Hexapoda</taxon>
        <taxon>Insecta</taxon>
        <taxon>Pterygota</taxon>
        <taxon>Neoptera</taxon>
        <taxon>Endopterygota</taxon>
        <taxon>Coleoptera</taxon>
        <taxon>Polyphaga</taxon>
        <taxon>Cucujiformia</taxon>
        <taxon>Tenebrionidae</taxon>
        <taxon>Zophobas</taxon>
    </lineage>
</organism>
<dbReference type="CDD" id="cd11056">
    <property type="entry name" value="CYP6-like"/>
    <property type="match status" value="1"/>
</dbReference>
<comment type="caution">
    <text evidence="15">The sequence shown here is derived from an EMBL/GenBank/DDBJ whole genome shotgun (WGS) entry which is preliminary data.</text>
</comment>
<evidence type="ECO:0000313" key="16">
    <source>
        <dbReference type="Proteomes" id="UP001168821"/>
    </source>
</evidence>
<evidence type="ECO:0000256" key="11">
    <source>
        <dbReference type="ARBA" id="ARBA00023033"/>
    </source>
</evidence>
<keyword evidence="9 14" id="KW-0560">Oxidoreductase</keyword>
<reference evidence="15" key="1">
    <citation type="journal article" date="2023" name="G3 (Bethesda)">
        <title>Whole genome assemblies of Zophobas morio and Tenebrio molitor.</title>
        <authorList>
            <person name="Kaur S."/>
            <person name="Stinson S.A."/>
            <person name="diCenzo G.C."/>
        </authorList>
    </citation>
    <scope>NUCLEOTIDE SEQUENCE</scope>
    <source>
        <strain evidence="15">QUZm001</strain>
    </source>
</reference>
<dbReference type="GO" id="GO:0005789">
    <property type="term" value="C:endoplasmic reticulum membrane"/>
    <property type="evidence" value="ECO:0007669"/>
    <property type="project" value="UniProtKB-SubCell"/>
</dbReference>
<dbReference type="InterPro" id="IPR002401">
    <property type="entry name" value="Cyt_P450_E_grp-I"/>
</dbReference>
<dbReference type="GO" id="GO:0004497">
    <property type="term" value="F:monooxygenase activity"/>
    <property type="evidence" value="ECO:0007669"/>
    <property type="project" value="UniProtKB-KW"/>
</dbReference>
<evidence type="ECO:0000256" key="7">
    <source>
        <dbReference type="ARBA" id="ARBA00022824"/>
    </source>
</evidence>
<evidence type="ECO:0000256" key="4">
    <source>
        <dbReference type="ARBA" id="ARBA00010617"/>
    </source>
</evidence>
<keyword evidence="10 13" id="KW-0408">Iron</keyword>
<comment type="cofactor">
    <cofactor evidence="1 13">
        <name>heme</name>
        <dbReference type="ChEBI" id="CHEBI:30413"/>
    </cofactor>
</comment>
<keyword evidence="8" id="KW-0492">Microsome</keyword>
<evidence type="ECO:0000256" key="1">
    <source>
        <dbReference type="ARBA" id="ARBA00001971"/>
    </source>
</evidence>
<dbReference type="PRINTS" id="PR00385">
    <property type="entry name" value="P450"/>
</dbReference>
<comment type="similarity">
    <text evidence="4 14">Belongs to the cytochrome P450 family.</text>
</comment>
<dbReference type="InterPro" id="IPR036396">
    <property type="entry name" value="Cyt_P450_sf"/>
</dbReference>
<dbReference type="GO" id="GO:0020037">
    <property type="term" value="F:heme binding"/>
    <property type="evidence" value="ECO:0007669"/>
    <property type="project" value="InterPro"/>
</dbReference>
<dbReference type="InterPro" id="IPR001128">
    <property type="entry name" value="Cyt_P450"/>
</dbReference>
<dbReference type="PROSITE" id="PS00086">
    <property type="entry name" value="CYTOCHROME_P450"/>
    <property type="match status" value="1"/>
</dbReference>
<sequence length="516" mass="59104">MFYILLGVLLGVVIYKLIQLSKFWEDKNVNHEPTWPIVGNMGGVLLQKQHTMDLIIDLYRKHSHRRYVGIMQFTRPVLLIRDVDLIRQITTTDFDHFHDHYKPQNDPLLSKILINLSGHQWRQMRATLSPVFTTSSMKIMYPLMTECAHDFVGHFRGKEQVAVDMKDIFSRFSVDVIASTAFGTKIDSLDEPKNDFFKMGSRLDQGLYKYVLSKLPFLAEIAGAQVFPKDVIEFFRSVIKDNIDKRRNGVVRPDLIHLLLEARKGHLKSDFGEDKLEGFASVEESEVGRNGQPKELTDDDIVSQAMLFLFAGFDTASTTSCFLAHELAIHPDIQVKLQEEVDGVNRQCNGKIPFETLLSMKYLDQVVCECLRLWPPGFEIDRICTKDYTIQPRASHETEVVLEKGTSILIPVVGIHRDPRYYPNPEKFDPERFSDDNKAKIVPGTYIPFGLGPRNCIGSRFALLEIKTLFFHLLSKFDIVPVRGTQIPIKLSAKKLKLTPERGFRLGFKPRKGPSY</sequence>
<evidence type="ECO:0000256" key="8">
    <source>
        <dbReference type="ARBA" id="ARBA00022848"/>
    </source>
</evidence>
<evidence type="ECO:0000256" key="2">
    <source>
        <dbReference type="ARBA" id="ARBA00004174"/>
    </source>
</evidence>
<name>A0AA38M5V8_9CUCU</name>
<dbReference type="PANTHER" id="PTHR24292">
    <property type="entry name" value="CYTOCHROME P450"/>
    <property type="match status" value="1"/>
</dbReference>
<keyword evidence="7" id="KW-0256">Endoplasmic reticulum</keyword>
<dbReference type="GO" id="GO:0005506">
    <property type="term" value="F:iron ion binding"/>
    <property type="evidence" value="ECO:0007669"/>
    <property type="project" value="InterPro"/>
</dbReference>
<keyword evidence="11 14" id="KW-0503">Monooxygenase</keyword>
<accession>A0AA38M5V8</accession>
<evidence type="ECO:0000256" key="10">
    <source>
        <dbReference type="ARBA" id="ARBA00023004"/>
    </source>
</evidence>
<evidence type="ECO:0008006" key="17">
    <source>
        <dbReference type="Google" id="ProtNLM"/>
    </source>
</evidence>
<evidence type="ECO:0000256" key="14">
    <source>
        <dbReference type="RuleBase" id="RU000461"/>
    </source>
</evidence>
<proteinExistence type="inferred from homology"/>
<keyword evidence="5 13" id="KW-0349">Heme</keyword>
<dbReference type="GO" id="GO:0016705">
    <property type="term" value="F:oxidoreductase activity, acting on paired donors, with incorporation or reduction of molecular oxygen"/>
    <property type="evidence" value="ECO:0007669"/>
    <property type="project" value="InterPro"/>
</dbReference>
<keyword evidence="6 13" id="KW-0479">Metal-binding</keyword>
<dbReference type="AlphaFoldDB" id="A0AA38M5V8"/>
<dbReference type="InterPro" id="IPR017972">
    <property type="entry name" value="Cyt_P450_CS"/>
</dbReference>
<protein>
    <recommendedName>
        <fullName evidence="17">Cytochrome P450</fullName>
    </recommendedName>
</protein>
<dbReference type="Pfam" id="PF00067">
    <property type="entry name" value="p450"/>
    <property type="match status" value="1"/>
</dbReference>
<dbReference type="PRINTS" id="PR00463">
    <property type="entry name" value="EP450I"/>
</dbReference>
<evidence type="ECO:0000256" key="12">
    <source>
        <dbReference type="ARBA" id="ARBA00023136"/>
    </source>
</evidence>
<evidence type="ECO:0000256" key="9">
    <source>
        <dbReference type="ARBA" id="ARBA00023002"/>
    </source>
</evidence>
<gene>
    <name evidence="15" type="ORF">Zmor_022971</name>
</gene>